<name>A0A7S2XDU9_9EUKA</name>
<proteinExistence type="predicted"/>
<organism evidence="2">
    <name type="scientific">Lotharella oceanica</name>
    <dbReference type="NCBI Taxonomy" id="641309"/>
    <lineage>
        <taxon>Eukaryota</taxon>
        <taxon>Sar</taxon>
        <taxon>Rhizaria</taxon>
        <taxon>Cercozoa</taxon>
        <taxon>Chlorarachniophyceae</taxon>
        <taxon>Lotharella</taxon>
    </lineage>
</organism>
<dbReference type="EMBL" id="HBHP01026169">
    <property type="protein sequence ID" value="CAD9772270.1"/>
    <property type="molecule type" value="Transcribed_RNA"/>
</dbReference>
<reference evidence="2" key="1">
    <citation type="submission" date="2021-01" db="EMBL/GenBank/DDBJ databases">
        <authorList>
            <person name="Corre E."/>
            <person name="Pelletier E."/>
            <person name="Niang G."/>
            <person name="Scheremetjew M."/>
            <person name="Finn R."/>
            <person name="Kale V."/>
            <person name="Holt S."/>
            <person name="Cochrane G."/>
            <person name="Meng A."/>
            <person name="Brown T."/>
            <person name="Cohen L."/>
        </authorList>
    </citation>
    <scope>NUCLEOTIDE SEQUENCE</scope>
    <source>
        <strain evidence="2">CCMP622</strain>
    </source>
</reference>
<keyword evidence="1" id="KW-0732">Signal</keyword>
<gene>
    <name evidence="2" type="ORF">LSP00402_LOCUS16260</name>
</gene>
<dbReference type="AlphaFoldDB" id="A0A7S2XDU9"/>
<sequence length="99" mass="10762">MTTTMITILLLEIQECVVANEDHTAGSTVSERGWSLRLVARGNNSSTTSSTNTSMGIRHMLSPFLFVSLKNLRAHFCVLAAAVATTVRDTSSRHVCHEA</sequence>
<protein>
    <recommendedName>
        <fullName evidence="3">Secreted protein</fullName>
    </recommendedName>
</protein>
<feature type="chain" id="PRO_5031487707" description="Secreted protein" evidence="1">
    <location>
        <begin position="20"/>
        <end position="99"/>
    </location>
</feature>
<evidence type="ECO:0008006" key="3">
    <source>
        <dbReference type="Google" id="ProtNLM"/>
    </source>
</evidence>
<evidence type="ECO:0000313" key="2">
    <source>
        <dbReference type="EMBL" id="CAD9772270.1"/>
    </source>
</evidence>
<feature type="signal peptide" evidence="1">
    <location>
        <begin position="1"/>
        <end position="19"/>
    </location>
</feature>
<accession>A0A7S2XDU9</accession>
<evidence type="ECO:0000256" key="1">
    <source>
        <dbReference type="SAM" id="SignalP"/>
    </source>
</evidence>